<keyword evidence="2" id="KW-0326">Glycosidase</keyword>
<accession>A0A8H7C0S9</accession>
<dbReference type="InterPro" id="IPR013319">
    <property type="entry name" value="GH11/12"/>
</dbReference>
<sequence>MTSELSTFINGPRSAPTTHVKEQLTILDGPLRLGELLPDYSMVLLFYSAMPSNDRALRFAECSMRNVKLMRNRKSFLVQQRSIMLSKKLSLFLLLAPFVASAPAGSLEQRQGIDTSTHCGQWDTILAGQYTLFLDQWGKDNANSGQSCANFVSLSGTNVAWKNSWTWSGGNGVKSYTNVNLNANLNRQLSNVNRIPASWSWSQSTQGSIVSNVAYDLFTSSRSGGSNENEIMVWLANFNAGPISFNWGADGKPVPVASNLSIAGHSWNLYIGSNGANQVYSFLPTSGTVGNFNGDLNLFLRYLTQNQGLSTSQFLTTVQGGTEATSGTATITRRVPVDCLYLSRMIDNRLQLNFQRVNCMKEVQV</sequence>
<dbReference type="InterPro" id="IPR013320">
    <property type="entry name" value="ConA-like_dom_sf"/>
</dbReference>
<dbReference type="GO" id="GO:0000272">
    <property type="term" value="P:polysaccharide catabolic process"/>
    <property type="evidence" value="ECO:0007669"/>
    <property type="project" value="UniProtKB-KW"/>
</dbReference>
<dbReference type="AlphaFoldDB" id="A0A8H7C0S9"/>
<dbReference type="PANTHER" id="PTHR34002">
    <property type="entry name" value="BLR1656 PROTEIN"/>
    <property type="match status" value="1"/>
</dbReference>
<dbReference type="Proteomes" id="UP000629468">
    <property type="component" value="Unassembled WGS sequence"/>
</dbReference>
<comment type="similarity">
    <text evidence="1 2">Belongs to the glycosyl hydrolase 12 (cellulase H) family.</text>
</comment>
<protein>
    <submittedName>
        <fullName evidence="3">CAZyme family GH12</fullName>
    </submittedName>
</protein>
<evidence type="ECO:0000313" key="3">
    <source>
        <dbReference type="EMBL" id="KAF7760267.1"/>
    </source>
</evidence>
<evidence type="ECO:0000313" key="4">
    <source>
        <dbReference type="Proteomes" id="UP000629468"/>
    </source>
</evidence>
<keyword evidence="2" id="KW-0119">Carbohydrate metabolism</keyword>
<comment type="caution">
    <text evidence="3">The sequence shown here is derived from an EMBL/GenBank/DDBJ whole genome shotgun (WGS) entry which is preliminary data.</text>
</comment>
<dbReference type="EMBL" id="JABXXO010000015">
    <property type="protein sequence ID" value="KAF7760267.1"/>
    <property type="molecule type" value="Genomic_DNA"/>
</dbReference>
<dbReference type="SUPFAM" id="SSF49899">
    <property type="entry name" value="Concanavalin A-like lectins/glucanases"/>
    <property type="match status" value="1"/>
</dbReference>
<organism evidence="3 4">
    <name type="scientific">Agaricus bisporus var. burnettii</name>
    <dbReference type="NCBI Taxonomy" id="192524"/>
    <lineage>
        <taxon>Eukaryota</taxon>
        <taxon>Fungi</taxon>
        <taxon>Dikarya</taxon>
        <taxon>Basidiomycota</taxon>
        <taxon>Agaricomycotina</taxon>
        <taxon>Agaricomycetes</taxon>
        <taxon>Agaricomycetidae</taxon>
        <taxon>Agaricales</taxon>
        <taxon>Agaricineae</taxon>
        <taxon>Agaricaceae</taxon>
        <taxon>Agaricus</taxon>
    </lineage>
</organism>
<reference evidence="3 4" key="1">
    <citation type="journal article" name="Sci. Rep.">
        <title>Telomere-to-telomere assembled and centromere annotated genomes of the two main subspecies of the button mushroom Agaricus bisporus reveal especially polymorphic chromosome ends.</title>
        <authorList>
            <person name="Sonnenberg A.S.M."/>
            <person name="Sedaghat-Telgerd N."/>
            <person name="Lavrijssen B."/>
            <person name="Ohm R.A."/>
            <person name="Hendrickx P.M."/>
            <person name="Scholtmeijer K."/>
            <person name="Baars J.J.P."/>
            <person name="van Peer A."/>
        </authorList>
    </citation>
    <scope>NUCLEOTIDE SEQUENCE [LARGE SCALE GENOMIC DNA]</scope>
    <source>
        <strain evidence="3 4">H119_p4</strain>
    </source>
</reference>
<proteinExistence type="inferred from homology"/>
<dbReference type="PANTHER" id="PTHR34002:SF9">
    <property type="entry name" value="XYLOGLUCAN-SPECIFIC ENDO-BETA-1,4-GLUCANASE A"/>
    <property type="match status" value="1"/>
</dbReference>
<name>A0A8H7C0S9_AGABI</name>
<dbReference type="Gene3D" id="2.60.120.180">
    <property type="match status" value="1"/>
</dbReference>
<dbReference type="GO" id="GO:0008810">
    <property type="term" value="F:cellulase activity"/>
    <property type="evidence" value="ECO:0007669"/>
    <property type="project" value="InterPro"/>
</dbReference>
<evidence type="ECO:0000256" key="2">
    <source>
        <dbReference type="RuleBase" id="RU361163"/>
    </source>
</evidence>
<keyword evidence="2" id="KW-0624">Polysaccharide degradation</keyword>
<keyword evidence="2" id="KW-0378">Hydrolase</keyword>
<gene>
    <name evidence="3" type="ORF">Agabi119p4_10943</name>
</gene>
<dbReference type="InterPro" id="IPR002594">
    <property type="entry name" value="GH12"/>
</dbReference>
<evidence type="ECO:0000256" key="1">
    <source>
        <dbReference type="ARBA" id="ARBA00005519"/>
    </source>
</evidence>
<dbReference type="Pfam" id="PF01670">
    <property type="entry name" value="Glyco_hydro_12"/>
    <property type="match status" value="1"/>
</dbReference>